<evidence type="ECO:0000256" key="2">
    <source>
        <dbReference type="PROSITE-ProRule" id="PRU00708"/>
    </source>
</evidence>
<dbReference type="InterPro" id="IPR046848">
    <property type="entry name" value="E_motif"/>
</dbReference>
<sequence length="229" mass="25684">MSERDVISWSSMISGLAHHGWAHEAIQLFHDMQKANVDPNEITFVGLLSACGHAGLLDEGLKYFNSMQNDCKLEPGIEQGCLVDLLGRSGNIYRALELIRSMKMKPDSAIWGSLLSSSRTFRNLEVAVISMENLLELEPEDTGNVVLLANIYADLDKWDGVARMRKYIKSKSMKKIPGCSLIEVDGVVQEFVSGDDSKVFALDVYQILDLLALHQMERNDLVEIVYEEF</sequence>
<reference evidence="3" key="1">
    <citation type="submission" date="2019-10" db="EMBL/GenBank/DDBJ databases">
        <authorList>
            <person name="Zhang R."/>
            <person name="Pan Y."/>
            <person name="Wang J."/>
            <person name="Ma R."/>
            <person name="Yu S."/>
        </authorList>
    </citation>
    <scope>NUCLEOTIDE SEQUENCE</scope>
    <source>
        <strain evidence="3">LA-IB0</strain>
        <tissue evidence="3">Leaf</tissue>
    </source>
</reference>
<dbReference type="EMBL" id="WHWC01000004">
    <property type="protein sequence ID" value="KAG8384170.1"/>
    <property type="molecule type" value="Genomic_DNA"/>
</dbReference>
<dbReference type="Proteomes" id="UP000826271">
    <property type="component" value="Unassembled WGS sequence"/>
</dbReference>
<dbReference type="AlphaFoldDB" id="A0AAV6XRV5"/>
<proteinExistence type="predicted"/>
<dbReference type="NCBIfam" id="TIGR00756">
    <property type="entry name" value="PPR"/>
    <property type="match status" value="2"/>
</dbReference>
<keyword evidence="4" id="KW-1185">Reference proteome</keyword>
<dbReference type="Gene3D" id="1.25.40.10">
    <property type="entry name" value="Tetratricopeptide repeat domain"/>
    <property type="match status" value="1"/>
</dbReference>
<dbReference type="GO" id="GO:0009451">
    <property type="term" value="P:RNA modification"/>
    <property type="evidence" value="ECO:0007669"/>
    <property type="project" value="InterPro"/>
</dbReference>
<evidence type="ECO:0008006" key="5">
    <source>
        <dbReference type="Google" id="ProtNLM"/>
    </source>
</evidence>
<gene>
    <name evidence="3" type="ORF">BUALT_Bualt04G0090300</name>
</gene>
<dbReference type="PROSITE" id="PS51375">
    <property type="entry name" value="PPR"/>
    <property type="match status" value="1"/>
</dbReference>
<dbReference type="Pfam" id="PF01535">
    <property type="entry name" value="PPR"/>
    <property type="match status" value="1"/>
</dbReference>
<dbReference type="InterPro" id="IPR002885">
    <property type="entry name" value="PPR_rpt"/>
</dbReference>
<dbReference type="GO" id="GO:0003723">
    <property type="term" value="F:RNA binding"/>
    <property type="evidence" value="ECO:0007669"/>
    <property type="project" value="InterPro"/>
</dbReference>
<dbReference type="PANTHER" id="PTHR47926">
    <property type="entry name" value="PENTATRICOPEPTIDE REPEAT-CONTAINING PROTEIN"/>
    <property type="match status" value="1"/>
</dbReference>
<keyword evidence="1" id="KW-0677">Repeat</keyword>
<dbReference type="Pfam" id="PF13041">
    <property type="entry name" value="PPR_2"/>
    <property type="match status" value="1"/>
</dbReference>
<protein>
    <recommendedName>
        <fullName evidence="5">Pentatricopeptide repeat-containing protein</fullName>
    </recommendedName>
</protein>
<name>A0AAV6XRV5_9LAMI</name>
<dbReference type="Pfam" id="PF20431">
    <property type="entry name" value="E_motif"/>
    <property type="match status" value="1"/>
</dbReference>
<feature type="repeat" description="PPR" evidence="2">
    <location>
        <begin position="5"/>
        <end position="39"/>
    </location>
</feature>
<accession>A0AAV6XRV5</accession>
<evidence type="ECO:0000313" key="3">
    <source>
        <dbReference type="EMBL" id="KAG8384170.1"/>
    </source>
</evidence>
<dbReference type="InterPro" id="IPR046960">
    <property type="entry name" value="PPR_At4g14850-like_plant"/>
</dbReference>
<evidence type="ECO:0000256" key="1">
    <source>
        <dbReference type="ARBA" id="ARBA00022737"/>
    </source>
</evidence>
<organism evidence="3 4">
    <name type="scientific">Buddleja alternifolia</name>
    <dbReference type="NCBI Taxonomy" id="168488"/>
    <lineage>
        <taxon>Eukaryota</taxon>
        <taxon>Viridiplantae</taxon>
        <taxon>Streptophyta</taxon>
        <taxon>Embryophyta</taxon>
        <taxon>Tracheophyta</taxon>
        <taxon>Spermatophyta</taxon>
        <taxon>Magnoliopsida</taxon>
        <taxon>eudicotyledons</taxon>
        <taxon>Gunneridae</taxon>
        <taxon>Pentapetalae</taxon>
        <taxon>asterids</taxon>
        <taxon>lamiids</taxon>
        <taxon>Lamiales</taxon>
        <taxon>Scrophulariaceae</taxon>
        <taxon>Buddlejeae</taxon>
        <taxon>Buddleja</taxon>
    </lineage>
</organism>
<evidence type="ECO:0000313" key="4">
    <source>
        <dbReference type="Proteomes" id="UP000826271"/>
    </source>
</evidence>
<dbReference type="PANTHER" id="PTHR47926:SF415">
    <property type="entry name" value="PENTATRICOPEPTIDE REPEAT-CONTAINING PROTEIN"/>
    <property type="match status" value="1"/>
</dbReference>
<dbReference type="FunFam" id="1.25.40.10:FF:000184">
    <property type="entry name" value="Pentatricopeptide repeat-containing protein, chloroplastic"/>
    <property type="match status" value="1"/>
</dbReference>
<dbReference type="InterPro" id="IPR011990">
    <property type="entry name" value="TPR-like_helical_dom_sf"/>
</dbReference>
<comment type="caution">
    <text evidence="3">The sequence shown here is derived from an EMBL/GenBank/DDBJ whole genome shotgun (WGS) entry which is preliminary data.</text>
</comment>